<proteinExistence type="predicted"/>
<organism evidence="2 3">
    <name type="scientific">Neofusicoccum ribis</name>
    <dbReference type="NCBI Taxonomy" id="45134"/>
    <lineage>
        <taxon>Eukaryota</taxon>
        <taxon>Fungi</taxon>
        <taxon>Dikarya</taxon>
        <taxon>Ascomycota</taxon>
        <taxon>Pezizomycotina</taxon>
        <taxon>Dothideomycetes</taxon>
        <taxon>Dothideomycetes incertae sedis</taxon>
        <taxon>Botryosphaeriales</taxon>
        <taxon>Botryosphaeriaceae</taxon>
        <taxon>Neofusicoccum</taxon>
    </lineage>
</organism>
<feature type="compositionally biased region" description="Low complexity" evidence="1">
    <location>
        <begin position="57"/>
        <end position="71"/>
    </location>
</feature>
<comment type="caution">
    <text evidence="2">The sequence shown here is derived from an EMBL/GenBank/DDBJ whole genome shotgun (WGS) entry which is preliminary data.</text>
</comment>
<evidence type="ECO:0000313" key="2">
    <source>
        <dbReference type="EMBL" id="KAL1616745.1"/>
    </source>
</evidence>
<reference evidence="2 3" key="1">
    <citation type="submission" date="2024-02" db="EMBL/GenBank/DDBJ databases">
        <title>De novo assembly and annotation of 12 fungi associated with fruit tree decline syndrome in Ontario, Canada.</title>
        <authorList>
            <person name="Sulman M."/>
            <person name="Ellouze W."/>
            <person name="Ilyukhin E."/>
        </authorList>
    </citation>
    <scope>NUCLEOTIDE SEQUENCE [LARGE SCALE GENOMIC DNA]</scope>
    <source>
        <strain evidence="2 3">M1-105</strain>
    </source>
</reference>
<feature type="region of interest" description="Disordered" evidence="1">
    <location>
        <begin position="134"/>
        <end position="218"/>
    </location>
</feature>
<accession>A0ABR3SCF1</accession>
<feature type="compositionally biased region" description="Polar residues" evidence="1">
    <location>
        <begin position="149"/>
        <end position="172"/>
    </location>
</feature>
<feature type="compositionally biased region" description="Low complexity" evidence="1">
    <location>
        <begin position="177"/>
        <end position="186"/>
    </location>
</feature>
<feature type="compositionally biased region" description="Basic and acidic residues" evidence="1">
    <location>
        <begin position="197"/>
        <end position="218"/>
    </location>
</feature>
<feature type="region of interest" description="Disordered" evidence="1">
    <location>
        <begin position="33"/>
        <end position="112"/>
    </location>
</feature>
<feature type="region of interest" description="Disordered" evidence="1">
    <location>
        <begin position="230"/>
        <end position="290"/>
    </location>
</feature>
<dbReference type="Proteomes" id="UP001521116">
    <property type="component" value="Unassembled WGS sequence"/>
</dbReference>
<dbReference type="EMBL" id="JAJVDC020000255">
    <property type="protein sequence ID" value="KAL1616745.1"/>
    <property type="molecule type" value="Genomic_DNA"/>
</dbReference>
<evidence type="ECO:0000313" key="3">
    <source>
        <dbReference type="Proteomes" id="UP001521116"/>
    </source>
</evidence>
<name>A0ABR3SCF1_9PEZI</name>
<keyword evidence="3" id="KW-1185">Reference proteome</keyword>
<feature type="region of interest" description="Disordered" evidence="1">
    <location>
        <begin position="323"/>
        <end position="371"/>
    </location>
</feature>
<protein>
    <submittedName>
        <fullName evidence="2">Uncharacterized protein</fullName>
    </submittedName>
</protein>
<evidence type="ECO:0000256" key="1">
    <source>
        <dbReference type="SAM" id="MobiDB-lite"/>
    </source>
</evidence>
<sequence>MVITMKPAAADYWVDKEAAKRAAKRRTRDAALERLKRARAAKAACPNPLSSDPPAPTSSSTSPSRPHSTTTHAATLSKMAGFRIPKRSGPYRAYSRTGSRARSPDRSMYDGRVLYDPDSHDLFAPLGGPLSIRGAASRSTHRADDRASYQGSSHAPYQTTSGAFNRSATASNAVPVGPRGRSIPPSTRRRGRSPSPYRRELFPDRGRTERSPTPHRADRVRWHYRPAWSPTSHQKFYPAPRRRDSRSPPTAIRCRPSALSPRRVSLSPAPQSAVRGGVEPAPAEEKPDPKVERLAAGVASAKRVASVIAEKRAKALAIEAFRRRNWKKGGQEGQVEGQTKGQEEVHTGGDQKKAEGHADGDQTQAEEVEME</sequence>
<gene>
    <name evidence="2" type="ORF">SLS56_011288</name>
</gene>
<feature type="compositionally biased region" description="Basic and acidic residues" evidence="1">
    <location>
        <begin position="102"/>
        <end position="112"/>
    </location>
</feature>
<feature type="compositionally biased region" description="Basic and acidic residues" evidence="1">
    <location>
        <begin position="341"/>
        <end position="360"/>
    </location>
</feature>